<evidence type="ECO:0008006" key="3">
    <source>
        <dbReference type="Google" id="ProtNLM"/>
    </source>
</evidence>
<accession>A0A0F3IT63</accession>
<dbReference type="RefSeq" id="WP_045775469.1">
    <property type="nucleotide sequence ID" value="NZ_LAJY01000195.1"/>
</dbReference>
<dbReference type="Gene3D" id="2.60.120.620">
    <property type="entry name" value="q2cbj1_9rhob like domain"/>
    <property type="match status" value="1"/>
</dbReference>
<reference evidence="1 2" key="1">
    <citation type="submission" date="2015-03" db="EMBL/GenBank/DDBJ databases">
        <title>Draft genome sequence of Elstera litoralis.</title>
        <authorList>
            <person name="Rahalkar M.C."/>
            <person name="Dhakephalkar P.K."/>
            <person name="Pore S.D."/>
            <person name="Arora P."/>
            <person name="Kapse N.G."/>
            <person name="Pandit P.S."/>
        </authorList>
    </citation>
    <scope>NUCLEOTIDE SEQUENCE [LARGE SCALE GENOMIC DNA]</scope>
    <source>
        <strain evidence="1 2">Dia-1</strain>
    </source>
</reference>
<evidence type="ECO:0000313" key="2">
    <source>
        <dbReference type="Proteomes" id="UP000033774"/>
    </source>
</evidence>
<name>A0A0F3IT63_9PROT</name>
<dbReference type="EMBL" id="LAJY01000195">
    <property type="protein sequence ID" value="KJV09901.1"/>
    <property type="molecule type" value="Genomic_DNA"/>
</dbReference>
<gene>
    <name evidence="1" type="ORF">VZ95_08505</name>
</gene>
<dbReference type="AlphaFoldDB" id="A0A0F3IT63"/>
<protein>
    <recommendedName>
        <fullName evidence="3">Prolyl 4-hydroxylase alpha subunit Fe(2+) 2OG dioxygenase domain-containing protein</fullName>
    </recommendedName>
</protein>
<comment type="caution">
    <text evidence="1">The sequence shown here is derived from an EMBL/GenBank/DDBJ whole genome shotgun (WGS) entry which is preliminary data.</text>
</comment>
<organism evidence="1 2">
    <name type="scientific">Elstera litoralis</name>
    <dbReference type="NCBI Taxonomy" id="552518"/>
    <lineage>
        <taxon>Bacteria</taxon>
        <taxon>Pseudomonadati</taxon>
        <taxon>Pseudomonadota</taxon>
        <taxon>Alphaproteobacteria</taxon>
        <taxon>Rhodospirillales</taxon>
        <taxon>Rhodospirillaceae</taxon>
        <taxon>Elstera</taxon>
    </lineage>
</organism>
<keyword evidence="2" id="KW-1185">Reference proteome</keyword>
<proteinExistence type="predicted"/>
<sequence>MRSLLAGLGRADIRTAPFPHVVVSDALDPAVYRDLAAGFPSLERMTWQMPPEKVPNNRRYVMPASSVIDAPDLPVGWQDFARLHSSPEFLTGVAALFQDYWPPALMAALGGQFEGHPISRLRMLGLPAEAGLLIGQDARLEVNTPVRDQPSSVRGPHLDTLNRLYSGLFYLRAPEDDSVGGELILYRWRHGPSADLGAFTQPADAVEEVVRIPYRANQFVLFPQNIHALHGVGVRHPTPHLRRYVFITAELNRDWLAPLEGDA</sequence>
<evidence type="ECO:0000313" key="1">
    <source>
        <dbReference type="EMBL" id="KJV09901.1"/>
    </source>
</evidence>
<dbReference type="OrthoDB" id="420194at2"/>
<dbReference type="Proteomes" id="UP000033774">
    <property type="component" value="Unassembled WGS sequence"/>
</dbReference>